<accession>A0A0S2TIC3</accession>
<dbReference type="EMBL" id="CP013100">
    <property type="protein sequence ID" value="ALP54915.1"/>
    <property type="molecule type" value="Genomic_DNA"/>
</dbReference>
<dbReference type="AlphaFoldDB" id="A0A0S2TIC3"/>
<reference evidence="1" key="1">
    <citation type="submission" date="2015-10" db="EMBL/GenBank/DDBJ databases">
        <title>Description of Candidatus Tenderia electrophaga gen. nov, sp. nov., an Uncultivated Electroautotroph from a Biocathode Enrichment.</title>
        <authorList>
            <person name="Eddie B.J."/>
            <person name="Malanoski A.P."/>
            <person name="Wang Z."/>
            <person name="Hall R.J."/>
            <person name="Oh S.D."/>
            <person name="Heiner C."/>
            <person name="Lin B."/>
            <person name="Strycharz-Glaven S.M."/>
        </authorList>
    </citation>
    <scope>NUCLEOTIDE SEQUENCE [LARGE SCALE GENOMIC DNA]</scope>
    <source>
        <strain evidence="1">NRL1</strain>
        <plasmid evidence="1">unnamed</plasmid>
    </source>
</reference>
<geneLocation type="plasmid" evidence="1 2">
    <name>unnamed</name>
</geneLocation>
<name>A0A0S2TIC3_9GAMM</name>
<dbReference type="KEGG" id="tee:Tel_16800"/>
<dbReference type="Proteomes" id="UP000055136">
    <property type="component" value="Plasmid unnamed"/>
</dbReference>
<organism evidence="1 2">
    <name type="scientific">Candidatus Tenderia electrophaga</name>
    <dbReference type="NCBI Taxonomy" id="1748243"/>
    <lineage>
        <taxon>Bacteria</taxon>
        <taxon>Pseudomonadati</taxon>
        <taxon>Pseudomonadota</taxon>
        <taxon>Gammaproteobacteria</taxon>
        <taxon>Candidatus Tenderiales</taxon>
        <taxon>Candidatus Tenderiaceae</taxon>
        <taxon>Candidatus Tenderia</taxon>
    </lineage>
</organism>
<evidence type="ECO:0000313" key="2">
    <source>
        <dbReference type="Proteomes" id="UP000055136"/>
    </source>
</evidence>
<keyword evidence="1" id="KW-0614">Plasmid</keyword>
<sequence>MQFFIDLTEKQHDVIWGHLLPEGATQESAAFIFAEFHEDNQTLLLKAQDYYLVGQDGFIAQYDDYIELSDESRISIIKKAHQTNTALIELHSHPFDSPWSAAFSLADMNGFEETVPHMWWRLPGRPYAAIVVSPRGFDSLVWQKDPNSPECLSALRVDKKVLKPTGMTLGGRHVISK</sequence>
<evidence type="ECO:0000313" key="1">
    <source>
        <dbReference type="EMBL" id="ALP54915.1"/>
    </source>
</evidence>
<evidence type="ECO:0008006" key="3">
    <source>
        <dbReference type="Google" id="ProtNLM"/>
    </source>
</evidence>
<keyword evidence="2" id="KW-1185">Reference proteome</keyword>
<gene>
    <name evidence="1" type="ORF">Tel_16800</name>
</gene>
<protein>
    <recommendedName>
        <fullName evidence="3">JAB domain-containing protein</fullName>
    </recommendedName>
</protein>
<proteinExistence type="predicted"/>